<evidence type="ECO:0000256" key="2">
    <source>
        <dbReference type="ARBA" id="ARBA00022679"/>
    </source>
</evidence>
<dbReference type="EMBL" id="CP066681">
    <property type="protein sequence ID" value="QQG36618.1"/>
    <property type="molecule type" value="Genomic_DNA"/>
</dbReference>
<evidence type="ECO:0000256" key="1">
    <source>
        <dbReference type="ARBA" id="ARBA00022654"/>
    </source>
</evidence>
<name>A0A7T5UIF0_9BACT</name>
<dbReference type="GO" id="GO:0007165">
    <property type="term" value="P:signal transduction"/>
    <property type="evidence" value="ECO:0007669"/>
    <property type="project" value="TreeGrafter"/>
</dbReference>
<accession>A0A7T5UIF0</accession>
<keyword evidence="1" id="KW-0673">Quorum sensing</keyword>
<evidence type="ECO:0000256" key="4">
    <source>
        <dbReference type="ARBA" id="ARBA00022929"/>
    </source>
</evidence>
<keyword evidence="2 5" id="KW-0808">Transferase</keyword>
<dbReference type="SUPFAM" id="SSF55729">
    <property type="entry name" value="Acyl-CoA N-acyltransferases (Nat)"/>
    <property type="match status" value="1"/>
</dbReference>
<dbReference type="PROSITE" id="PS51187">
    <property type="entry name" value="AUTOINDUCER_SYNTH_2"/>
    <property type="match status" value="1"/>
</dbReference>
<evidence type="ECO:0000313" key="6">
    <source>
        <dbReference type="Proteomes" id="UP000595362"/>
    </source>
</evidence>
<dbReference type="PANTHER" id="PTHR39322:SF1">
    <property type="entry name" value="ISOVALERYL-HOMOSERINE LACTONE SYNTHASE"/>
    <property type="match status" value="1"/>
</dbReference>
<organism evidence="5 6">
    <name type="scientific">Micavibrio aeruginosavorus</name>
    <dbReference type="NCBI Taxonomy" id="349221"/>
    <lineage>
        <taxon>Bacteria</taxon>
        <taxon>Pseudomonadati</taxon>
        <taxon>Bdellovibrionota</taxon>
        <taxon>Bdellovibrionia</taxon>
        <taxon>Bdellovibrionales</taxon>
        <taxon>Pseudobdellovibrionaceae</taxon>
        <taxon>Micavibrio</taxon>
    </lineage>
</organism>
<evidence type="ECO:0000256" key="3">
    <source>
        <dbReference type="ARBA" id="ARBA00022691"/>
    </source>
</evidence>
<dbReference type="Pfam" id="PF00765">
    <property type="entry name" value="Autoind_synth"/>
    <property type="match status" value="1"/>
</dbReference>
<keyword evidence="3" id="KW-0949">S-adenosyl-L-methionine</keyword>
<dbReference type="AlphaFoldDB" id="A0A7T5UIF0"/>
<dbReference type="Gene3D" id="3.40.630.30">
    <property type="match status" value="1"/>
</dbReference>
<protein>
    <submittedName>
        <fullName evidence="5">GNAT family N-acetyltransferase</fullName>
    </submittedName>
</protein>
<dbReference type="GO" id="GO:0016740">
    <property type="term" value="F:transferase activity"/>
    <property type="evidence" value="ECO:0007669"/>
    <property type="project" value="UniProtKB-KW"/>
</dbReference>
<proteinExistence type="predicted"/>
<keyword evidence="4" id="KW-0071">Autoinducer synthesis</keyword>
<dbReference type="InterPro" id="IPR001690">
    <property type="entry name" value="Autoind_synthase"/>
</dbReference>
<sequence>MISYLTYNNLHEYGPAFPSLFRLRYRSFKERQGYAVSSYNGMEYDQYDTPATIYLVYRDEVSGEALGLSRLTPVSQCCMIKDLWPELVNDQSIFTDHDVWESTRFCVERSLPAHVRRIISNELVAAHVELGMRLGIKNIIGVMPTFILRSVFGKAGCSFEYLGGGIEVDNMLIRAAVMEITPRQLLRIRQTSQIKESVLLLNGGEYEDSKRAA</sequence>
<dbReference type="PRINTS" id="PR01549">
    <property type="entry name" value="AUTOINDCRSYN"/>
</dbReference>
<dbReference type="InterPro" id="IPR016181">
    <property type="entry name" value="Acyl_CoA_acyltransferase"/>
</dbReference>
<dbReference type="PANTHER" id="PTHR39322">
    <property type="entry name" value="ACYL-HOMOSERINE-LACTONE SYNTHASE"/>
    <property type="match status" value="1"/>
</dbReference>
<gene>
    <name evidence="5" type="ORF">HYS17_02215</name>
</gene>
<reference evidence="5 6" key="1">
    <citation type="submission" date="2020-07" db="EMBL/GenBank/DDBJ databases">
        <title>Huge and variable diversity of episymbiotic CPR bacteria and DPANN archaea in groundwater ecosystems.</title>
        <authorList>
            <person name="He C.Y."/>
            <person name="Keren R."/>
            <person name="Whittaker M."/>
            <person name="Farag I.F."/>
            <person name="Doudna J."/>
            <person name="Cate J.H.D."/>
            <person name="Banfield J.F."/>
        </authorList>
    </citation>
    <scope>NUCLEOTIDE SEQUENCE [LARGE SCALE GENOMIC DNA]</scope>
    <source>
        <strain evidence="5">NC_groundwater_70_Ag_B-0.1um_54_66</strain>
    </source>
</reference>
<dbReference type="Proteomes" id="UP000595362">
    <property type="component" value="Chromosome"/>
</dbReference>
<evidence type="ECO:0000313" key="5">
    <source>
        <dbReference type="EMBL" id="QQG36618.1"/>
    </source>
</evidence>
<dbReference type="GO" id="GO:0009372">
    <property type="term" value="P:quorum sensing"/>
    <property type="evidence" value="ECO:0007669"/>
    <property type="project" value="UniProtKB-KW"/>
</dbReference>